<feature type="chain" id="PRO_5037672979" evidence="2">
    <location>
        <begin position="20"/>
        <end position="215"/>
    </location>
</feature>
<evidence type="ECO:0000259" key="3">
    <source>
        <dbReference type="Pfam" id="PF13505"/>
    </source>
</evidence>
<accession>A0A940ICH1</accession>
<dbReference type="SUPFAM" id="SSF56925">
    <property type="entry name" value="OMPA-like"/>
    <property type="match status" value="1"/>
</dbReference>
<evidence type="ECO:0000313" key="4">
    <source>
        <dbReference type="EMBL" id="MBO8407418.1"/>
    </source>
</evidence>
<dbReference type="InterPro" id="IPR011250">
    <property type="entry name" value="OMP/PagP_B-barrel"/>
</dbReference>
<dbReference type="Gene3D" id="2.40.160.20">
    <property type="match status" value="1"/>
</dbReference>
<evidence type="ECO:0000313" key="5">
    <source>
        <dbReference type="Proteomes" id="UP000721442"/>
    </source>
</evidence>
<organism evidence="4 5">
    <name type="scientific">Candidatus Enterousia excrementavium</name>
    <dbReference type="NCBI Taxonomy" id="2840789"/>
    <lineage>
        <taxon>Bacteria</taxon>
        <taxon>Pseudomonadati</taxon>
        <taxon>Pseudomonadota</taxon>
        <taxon>Alphaproteobacteria</taxon>
        <taxon>Candidatus Enterousia</taxon>
    </lineage>
</organism>
<reference evidence="4" key="1">
    <citation type="submission" date="2020-10" db="EMBL/GenBank/DDBJ databases">
        <authorList>
            <person name="Gilroy R."/>
        </authorList>
    </citation>
    <scope>NUCLEOTIDE SEQUENCE</scope>
    <source>
        <strain evidence="4">B1-16210</strain>
    </source>
</reference>
<keyword evidence="1 2" id="KW-0732">Signal</keyword>
<dbReference type="Pfam" id="PF13505">
    <property type="entry name" value="OMP_b-brl"/>
    <property type="match status" value="1"/>
</dbReference>
<name>A0A940ICH1_9PROT</name>
<dbReference type="EMBL" id="JADINE010000037">
    <property type="protein sequence ID" value="MBO8407418.1"/>
    <property type="molecule type" value="Genomic_DNA"/>
</dbReference>
<protein>
    <submittedName>
        <fullName evidence="4">Outer membrane beta-barrel protein</fullName>
    </submittedName>
</protein>
<dbReference type="AlphaFoldDB" id="A0A940ICH1"/>
<comment type="caution">
    <text evidence="4">The sequence shown here is derived from an EMBL/GenBank/DDBJ whole genome shotgun (WGS) entry which is preliminary data.</text>
</comment>
<dbReference type="Proteomes" id="UP000721442">
    <property type="component" value="Unassembled WGS sequence"/>
</dbReference>
<evidence type="ECO:0000256" key="2">
    <source>
        <dbReference type="SAM" id="SignalP"/>
    </source>
</evidence>
<sequence length="215" mass="23890">MKTKFLTAILCVLPIAANAAIPYRTEQIDMPVMQSTSGQDDQALARLRRFYVGGMYDFTMWNNGADDVTSVSGKNTSSFEAVAGIRVFDIFRMEANYIRTSAEWDAFKLTSDTAMINAILDARIGNMYRLFYKQRLVPYVGVGAGISWNSADGTTIENKITPVVSALAGLSVELGQYFALDFGYRYIYMFTPDFAAISDFAPAGHQFRVGARVHF</sequence>
<gene>
    <name evidence="4" type="ORF">IAC77_03070</name>
</gene>
<feature type="domain" description="Outer membrane protein beta-barrel" evidence="3">
    <location>
        <begin position="48"/>
        <end position="215"/>
    </location>
</feature>
<feature type="signal peptide" evidence="2">
    <location>
        <begin position="1"/>
        <end position="19"/>
    </location>
</feature>
<evidence type="ECO:0000256" key="1">
    <source>
        <dbReference type="ARBA" id="ARBA00022729"/>
    </source>
</evidence>
<dbReference type="InterPro" id="IPR027385">
    <property type="entry name" value="Beta-barrel_OMP"/>
</dbReference>
<proteinExistence type="predicted"/>
<reference evidence="4" key="2">
    <citation type="journal article" date="2021" name="PeerJ">
        <title>Extensive microbial diversity within the chicken gut microbiome revealed by metagenomics and culture.</title>
        <authorList>
            <person name="Gilroy R."/>
            <person name="Ravi A."/>
            <person name="Getino M."/>
            <person name="Pursley I."/>
            <person name="Horton D.L."/>
            <person name="Alikhan N.F."/>
            <person name="Baker D."/>
            <person name="Gharbi K."/>
            <person name="Hall N."/>
            <person name="Watson M."/>
            <person name="Adriaenssens E.M."/>
            <person name="Foster-Nyarko E."/>
            <person name="Jarju S."/>
            <person name="Secka A."/>
            <person name="Antonio M."/>
            <person name="Oren A."/>
            <person name="Chaudhuri R.R."/>
            <person name="La Ragione R."/>
            <person name="Hildebrand F."/>
            <person name="Pallen M.J."/>
        </authorList>
    </citation>
    <scope>NUCLEOTIDE SEQUENCE</scope>
    <source>
        <strain evidence="4">B1-16210</strain>
    </source>
</reference>